<reference evidence="6 7" key="1">
    <citation type="submission" date="2018-05" db="EMBL/GenBank/DDBJ databases">
        <title>Polaribacter aquimarinus sp. nov., isolated from sediment in a sediment of sea.</title>
        <authorList>
            <person name="Lu D."/>
        </authorList>
    </citation>
    <scope>NUCLEOTIDE SEQUENCE [LARGE SCALE GENOMIC DNA]</scope>
    <source>
        <strain evidence="6 7">ZY113</strain>
    </source>
</reference>
<dbReference type="InterPro" id="IPR058625">
    <property type="entry name" value="MdtA-like_BSH"/>
</dbReference>
<dbReference type="Pfam" id="PF25967">
    <property type="entry name" value="RND-MFP_C"/>
    <property type="match status" value="1"/>
</dbReference>
<accession>A0A2U2JEB5</accession>
<dbReference type="Proteomes" id="UP000245670">
    <property type="component" value="Unassembled WGS sequence"/>
</dbReference>
<comment type="subcellular location">
    <subcellularLocation>
        <location evidence="1">Cell envelope</location>
    </subcellularLocation>
</comment>
<dbReference type="Gene3D" id="2.40.30.170">
    <property type="match status" value="1"/>
</dbReference>
<feature type="transmembrane region" description="Helical" evidence="3">
    <location>
        <begin position="16"/>
        <end position="34"/>
    </location>
</feature>
<keyword evidence="3" id="KW-0812">Transmembrane</keyword>
<dbReference type="AlphaFoldDB" id="A0A2U2JEB5"/>
<feature type="domain" description="Multidrug resistance protein MdtA-like C-terminal permuted SH3" evidence="5">
    <location>
        <begin position="344"/>
        <end position="403"/>
    </location>
</feature>
<dbReference type="SUPFAM" id="SSF111369">
    <property type="entry name" value="HlyD-like secretion proteins"/>
    <property type="match status" value="1"/>
</dbReference>
<keyword evidence="7" id="KW-1185">Reference proteome</keyword>
<evidence type="ECO:0000313" key="6">
    <source>
        <dbReference type="EMBL" id="PWG06700.1"/>
    </source>
</evidence>
<keyword evidence="3" id="KW-0472">Membrane</keyword>
<dbReference type="InterPro" id="IPR050465">
    <property type="entry name" value="UPF0194_transport"/>
</dbReference>
<dbReference type="Gene3D" id="1.10.287.470">
    <property type="entry name" value="Helix hairpin bin"/>
    <property type="match status" value="1"/>
</dbReference>
<evidence type="ECO:0000256" key="2">
    <source>
        <dbReference type="ARBA" id="ARBA00023054"/>
    </source>
</evidence>
<dbReference type="GO" id="GO:0030313">
    <property type="term" value="C:cell envelope"/>
    <property type="evidence" value="ECO:0007669"/>
    <property type="project" value="UniProtKB-SubCell"/>
</dbReference>
<keyword evidence="2" id="KW-0175">Coiled coil</keyword>
<gene>
    <name evidence="6" type="ORF">DIS07_02360</name>
</gene>
<dbReference type="OrthoDB" id="1957187at2"/>
<comment type="caution">
    <text evidence="6">The sequence shown here is derived from an EMBL/GenBank/DDBJ whole genome shotgun (WGS) entry which is preliminary data.</text>
</comment>
<protein>
    <submittedName>
        <fullName evidence="6">Efflux transporter periplasmic adaptor subunit</fullName>
    </submittedName>
</protein>
<dbReference type="PANTHER" id="PTHR32347:SF23">
    <property type="entry name" value="BLL5650 PROTEIN"/>
    <property type="match status" value="1"/>
</dbReference>
<dbReference type="Gene3D" id="2.40.50.100">
    <property type="match status" value="1"/>
</dbReference>
<dbReference type="PANTHER" id="PTHR32347">
    <property type="entry name" value="EFFLUX SYSTEM COMPONENT YKNX-RELATED"/>
    <property type="match status" value="1"/>
</dbReference>
<organism evidence="6 7">
    <name type="scientific">Polaribacter aquimarinus</name>
    <dbReference type="NCBI Taxonomy" id="2100726"/>
    <lineage>
        <taxon>Bacteria</taxon>
        <taxon>Pseudomonadati</taxon>
        <taxon>Bacteroidota</taxon>
        <taxon>Flavobacteriia</taxon>
        <taxon>Flavobacteriales</taxon>
        <taxon>Flavobacteriaceae</taxon>
    </lineage>
</organism>
<dbReference type="RefSeq" id="WP_109403608.1">
    <property type="nucleotide sequence ID" value="NZ_QFFG01000001.1"/>
</dbReference>
<dbReference type="EMBL" id="QFFG01000001">
    <property type="protein sequence ID" value="PWG06700.1"/>
    <property type="molecule type" value="Genomic_DNA"/>
</dbReference>
<dbReference type="InterPro" id="IPR058627">
    <property type="entry name" value="MdtA-like_C"/>
</dbReference>
<keyword evidence="3" id="KW-1133">Transmembrane helix</keyword>
<feature type="domain" description="Multidrug resistance protein MdtA-like barrel-sandwich hybrid" evidence="4">
    <location>
        <begin position="81"/>
        <end position="261"/>
    </location>
</feature>
<dbReference type="Gene3D" id="2.40.420.20">
    <property type="match status" value="1"/>
</dbReference>
<evidence type="ECO:0000256" key="3">
    <source>
        <dbReference type="SAM" id="Phobius"/>
    </source>
</evidence>
<sequence length="416" mass="47629">MDTKIEKKRTLQPKHIGIGLLVIILIAIFLYNSLGTPSTSSEVKKNEITITEVKRSNFNDYITINGVVKPITTVYLDAYENGRIVEKYIEEGSIVKKGDIILKLENRQLYEQILASENNLAIKQNNLRETKINFESQRVFNQKSLLEAEYRVIKANRSFEQNKSLFEEELIAKENYIRAKEEKELASKQYDVIKFKAKQDSLLSATGIKELDNDLIRMKKTLAMVYERIEHLNVRATIDGQLGMLDAEIGQSISQGQRIGQIHVLTNFKVQSNIDEHYIDRVTRHVSASLERDGETYALKTKKIYPEVRDGEFQIDLSFINEKPNNIRTGQSYFIKLELGTPTNAILVSRGAFSNTTGGNWIYVVDASGNFATKRQIKIGKQNPQYYEILEGLQPNERVITSSYKNFENSDKLILN</sequence>
<evidence type="ECO:0000259" key="4">
    <source>
        <dbReference type="Pfam" id="PF25917"/>
    </source>
</evidence>
<evidence type="ECO:0000256" key="1">
    <source>
        <dbReference type="ARBA" id="ARBA00004196"/>
    </source>
</evidence>
<proteinExistence type="predicted"/>
<dbReference type="Pfam" id="PF25917">
    <property type="entry name" value="BSH_RND"/>
    <property type="match status" value="1"/>
</dbReference>
<name>A0A2U2JEB5_9FLAO</name>
<evidence type="ECO:0000313" key="7">
    <source>
        <dbReference type="Proteomes" id="UP000245670"/>
    </source>
</evidence>
<evidence type="ECO:0000259" key="5">
    <source>
        <dbReference type="Pfam" id="PF25967"/>
    </source>
</evidence>